<comment type="caution">
    <text evidence="1">The sequence shown here is derived from an EMBL/GenBank/DDBJ whole genome shotgun (WGS) entry which is preliminary data.</text>
</comment>
<evidence type="ECO:0000313" key="1">
    <source>
        <dbReference type="EMBL" id="EIY89610.1"/>
    </source>
</evidence>
<organism evidence="1 2">
    <name type="scientific">Bacteroides fragilis CL07T12C05</name>
    <dbReference type="NCBI Taxonomy" id="997883"/>
    <lineage>
        <taxon>Bacteria</taxon>
        <taxon>Pseudomonadati</taxon>
        <taxon>Bacteroidota</taxon>
        <taxon>Bacteroidia</taxon>
        <taxon>Bacteroidales</taxon>
        <taxon>Bacteroidaceae</taxon>
        <taxon>Bacteroides</taxon>
    </lineage>
</organism>
<accession>A0A0E2AJT0</accession>
<dbReference type="AlphaFoldDB" id="A0A0E2AJT0"/>
<sequence length="34" mass="3902">MLPLLHNTLFPADKKEPTQTLSLKHLLIFLSEVL</sequence>
<dbReference type="HOGENOM" id="CLU_3371969_0_0_10"/>
<proteinExistence type="predicted"/>
<name>A0A0E2AJT0_BACFG</name>
<protein>
    <submittedName>
        <fullName evidence="1">Uncharacterized protein</fullName>
    </submittedName>
</protein>
<gene>
    <name evidence="1" type="ORF">HMPREF1056_04241</name>
</gene>
<evidence type="ECO:0000313" key="2">
    <source>
        <dbReference type="Proteomes" id="UP000003879"/>
    </source>
</evidence>
<dbReference type="EMBL" id="AGXN01000025">
    <property type="protein sequence ID" value="EIY89610.1"/>
    <property type="molecule type" value="Genomic_DNA"/>
</dbReference>
<reference evidence="1 2" key="1">
    <citation type="submission" date="2012-02" db="EMBL/GenBank/DDBJ databases">
        <title>The Genome Sequence of Bacteroides fragilis CL07T12C05.</title>
        <authorList>
            <consortium name="The Broad Institute Genome Sequencing Platform"/>
            <person name="Earl A."/>
            <person name="Ward D."/>
            <person name="Feldgarden M."/>
            <person name="Gevers D."/>
            <person name="Zitomersky N.L."/>
            <person name="Coyne M.J."/>
            <person name="Comstock L.E."/>
            <person name="Young S.K."/>
            <person name="Zeng Q."/>
            <person name="Gargeya S."/>
            <person name="Fitzgerald M."/>
            <person name="Haas B."/>
            <person name="Abouelleil A."/>
            <person name="Alvarado L."/>
            <person name="Arachchi H.M."/>
            <person name="Berlin A."/>
            <person name="Chapman S.B."/>
            <person name="Gearin G."/>
            <person name="Goldberg J."/>
            <person name="Griggs A."/>
            <person name="Gujja S."/>
            <person name="Hansen M."/>
            <person name="Heiman D."/>
            <person name="Howarth C."/>
            <person name="Larimer J."/>
            <person name="Lui A."/>
            <person name="MacDonald P.J.P."/>
            <person name="McCowen C."/>
            <person name="Montmayeur A."/>
            <person name="Murphy C."/>
            <person name="Neiman D."/>
            <person name="Pearson M."/>
            <person name="Priest M."/>
            <person name="Roberts A."/>
            <person name="Saif S."/>
            <person name="Shea T."/>
            <person name="Sisk P."/>
            <person name="Stolte C."/>
            <person name="Sykes S."/>
            <person name="Wortman J."/>
            <person name="Nusbaum C."/>
            <person name="Birren B."/>
        </authorList>
    </citation>
    <scope>NUCLEOTIDE SEQUENCE [LARGE SCALE GENOMIC DNA]</scope>
    <source>
        <strain evidence="1 2">CL07T12C05</strain>
    </source>
</reference>
<dbReference type="Proteomes" id="UP000003879">
    <property type="component" value="Unassembled WGS sequence"/>
</dbReference>